<keyword evidence="3" id="KW-0337">GPI-anchor biosynthesis</keyword>
<sequence length="382" mass="39857">MRAVKAVRAAAPATVIALGVFAAVRGAGVLVLTLGSWWAGKDPLRVLGRSWDSVWYLGIAANGYGRTQMWPSAATGTGSIQSDYAFFPLYPALIRLVGSVLPGGLLPAGILVAWICAAVAAVGVYRIGEWVIGPRAGLLLVGLWAALPHAVVLSLAYTEALLAALAAWALYALLRERWMWAAGLAVLAGLTRPTGLAVAAAVSVMALYAILTRRSRAPKVWAAGLLAPAGWAAYVVAVGLRVRDPLGGYFAVQQAWGSRFDFGAGALRSAERVLTGGHVPLATTVTVVLLAAAGLLAMLLVLDRTPLPLLAYTAILLLIAYGGAGFFESKPRFLLPAFPLLLPVAAVMARARPRTAVMVTAGLAGLSYGYGLYLLLVARVPL</sequence>
<feature type="transmembrane region" description="Helical" evidence="10">
    <location>
        <begin position="137"/>
        <end position="158"/>
    </location>
</feature>
<dbReference type="Proteomes" id="UP000095705">
    <property type="component" value="Unassembled WGS sequence"/>
</dbReference>
<evidence type="ECO:0000256" key="5">
    <source>
        <dbReference type="ARBA" id="ARBA00022679"/>
    </source>
</evidence>
<evidence type="ECO:0000256" key="8">
    <source>
        <dbReference type="ARBA" id="ARBA00022989"/>
    </source>
</evidence>
<comment type="caution">
    <text evidence="11">The sequence shown here is derived from an EMBL/GenBank/DDBJ whole genome shotgun (WGS) entry which is preliminary data.</text>
</comment>
<feature type="transmembrane region" description="Helical" evidence="10">
    <location>
        <begin position="356"/>
        <end position="376"/>
    </location>
</feature>
<evidence type="ECO:0000256" key="2">
    <source>
        <dbReference type="ARBA" id="ARBA00004687"/>
    </source>
</evidence>
<gene>
    <name evidence="11" type="ORF">BGK67_16105</name>
</gene>
<reference evidence="11 12" key="1">
    <citation type="submission" date="2016-08" db="EMBL/GenBank/DDBJ databases">
        <title>The complete genome of Streptomyces subrutilus 10-1-1.</title>
        <authorList>
            <person name="Chen X."/>
        </authorList>
    </citation>
    <scope>NUCLEOTIDE SEQUENCE [LARGE SCALE GENOMIC DNA]</scope>
    <source>
        <strain evidence="11 12">10-1-1</strain>
    </source>
</reference>
<evidence type="ECO:0000256" key="9">
    <source>
        <dbReference type="ARBA" id="ARBA00023136"/>
    </source>
</evidence>
<keyword evidence="7" id="KW-0256">Endoplasmic reticulum</keyword>
<name>A0A1E5Q249_9ACTN</name>
<feature type="transmembrane region" description="Helical" evidence="10">
    <location>
        <begin position="333"/>
        <end position="349"/>
    </location>
</feature>
<dbReference type="PANTHER" id="PTHR12468:SF2">
    <property type="entry name" value="GPI MANNOSYLTRANSFERASE 2"/>
    <property type="match status" value="1"/>
</dbReference>
<feature type="transmembrane region" description="Helical" evidence="10">
    <location>
        <begin position="220"/>
        <end position="240"/>
    </location>
</feature>
<feature type="transmembrane region" description="Helical" evidence="10">
    <location>
        <begin position="281"/>
        <end position="302"/>
    </location>
</feature>
<dbReference type="GO" id="GO:0016020">
    <property type="term" value="C:membrane"/>
    <property type="evidence" value="ECO:0007669"/>
    <property type="project" value="GOC"/>
</dbReference>
<dbReference type="UniPathway" id="UPA00196"/>
<keyword evidence="6 10" id="KW-0812">Transmembrane</keyword>
<evidence type="ECO:0000313" key="11">
    <source>
        <dbReference type="EMBL" id="OEJ35750.1"/>
    </source>
</evidence>
<dbReference type="AlphaFoldDB" id="A0A1E5Q249"/>
<protein>
    <submittedName>
        <fullName evidence="11">Uncharacterized protein</fullName>
    </submittedName>
</protein>
<keyword evidence="5" id="KW-0808">Transferase</keyword>
<keyword evidence="12" id="KW-1185">Reference proteome</keyword>
<dbReference type="PANTHER" id="PTHR12468">
    <property type="entry name" value="GPI MANNOSYLTRANSFERASE 2"/>
    <property type="match status" value="1"/>
</dbReference>
<feature type="transmembrane region" description="Helical" evidence="10">
    <location>
        <begin position="309"/>
        <end position="327"/>
    </location>
</feature>
<accession>A0A1E5Q249</accession>
<comment type="subcellular location">
    <subcellularLocation>
        <location evidence="1">Endoplasmic reticulum membrane</location>
        <topology evidence="1">Multi-pass membrane protein</topology>
    </subcellularLocation>
</comment>
<feature type="transmembrane region" description="Helical" evidence="10">
    <location>
        <begin position="105"/>
        <end position="125"/>
    </location>
</feature>
<evidence type="ECO:0000256" key="7">
    <source>
        <dbReference type="ARBA" id="ARBA00022824"/>
    </source>
</evidence>
<dbReference type="InterPro" id="IPR007315">
    <property type="entry name" value="PIG-V/Gpi18"/>
</dbReference>
<keyword evidence="4" id="KW-0328">Glycosyltransferase</keyword>
<evidence type="ECO:0000256" key="3">
    <source>
        <dbReference type="ARBA" id="ARBA00022502"/>
    </source>
</evidence>
<evidence type="ECO:0000256" key="10">
    <source>
        <dbReference type="SAM" id="Phobius"/>
    </source>
</evidence>
<evidence type="ECO:0000256" key="1">
    <source>
        <dbReference type="ARBA" id="ARBA00004477"/>
    </source>
</evidence>
<evidence type="ECO:0000256" key="4">
    <source>
        <dbReference type="ARBA" id="ARBA00022676"/>
    </source>
</evidence>
<dbReference type="EMBL" id="MEHK01000001">
    <property type="protein sequence ID" value="OEJ35750.1"/>
    <property type="molecule type" value="Genomic_DNA"/>
</dbReference>
<dbReference type="GO" id="GO:0004376">
    <property type="term" value="F:GPI mannosyltransferase activity"/>
    <property type="evidence" value="ECO:0007669"/>
    <property type="project" value="InterPro"/>
</dbReference>
<comment type="pathway">
    <text evidence="2">Glycolipid biosynthesis; glycosylphosphatidylinositol-anchor biosynthesis.</text>
</comment>
<dbReference type="OrthoDB" id="151635at2"/>
<dbReference type="GO" id="GO:0006506">
    <property type="term" value="P:GPI anchor biosynthetic process"/>
    <property type="evidence" value="ECO:0007669"/>
    <property type="project" value="UniProtKB-UniPathway"/>
</dbReference>
<dbReference type="STRING" id="36818.BGK67_16105"/>
<feature type="transmembrane region" description="Helical" evidence="10">
    <location>
        <begin position="178"/>
        <end position="208"/>
    </location>
</feature>
<keyword evidence="9 10" id="KW-0472">Membrane</keyword>
<evidence type="ECO:0000256" key="6">
    <source>
        <dbReference type="ARBA" id="ARBA00022692"/>
    </source>
</evidence>
<proteinExistence type="predicted"/>
<evidence type="ECO:0000313" key="12">
    <source>
        <dbReference type="Proteomes" id="UP000095705"/>
    </source>
</evidence>
<keyword evidence="8 10" id="KW-1133">Transmembrane helix</keyword>
<dbReference type="GO" id="GO:0000009">
    <property type="term" value="F:alpha-1,6-mannosyltransferase activity"/>
    <property type="evidence" value="ECO:0007669"/>
    <property type="project" value="InterPro"/>
</dbReference>
<organism evidence="11 12">
    <name type="scientific">Streptomyces subrutilus</name>
    <dbReference type="NCBI Taxonomy" id="36818"/>
    <lineage>
        <taxon>Bacteria</taxon>
        <taxon>Bacillati</taxon>
        <taxon>Actinomycetota</taxon>
        <taxon>Actinomycetes</taxon>
        <taxon>Kitasatosporales</taxon>
        <taxon>Streptomycetaceae</taxon>
        <taxon>Streptomyces</taxon>
    </lineage>
</organism>